<proteinExistence type="predicted"/>
<dbReference type="EMBL" id="PSRQ01000023">
    <property type="protein sequence ID" value="PWU23736.1"/>
    <property type="molecule type" value="Genomic_DNA"/>
</dbReference>
<feature type="region of interest" description="Disordered" evidence="1">
    <location>
        <begin position="361"/>
        <end position="394"/>
    </location>
</feature>
<evidence type="ECO:0000256" key="1">
    <source>
        <dbReference type="SAM" id="MobiDB-lite"/>
    </source>
</evidence>
<protein>
    <submittedName>
        <fullName evidence="2">Uncharacterized protein</fullName>
    </submittedName>
</protein>
<feature type="region of interest" description="Disordered" evidence="1">
    <location>
        <begin position="236"/>
        <end position="297"/>
    </location>
</feature>
<dbReference type="AlphaFoldDB" id="A0A317JUF7"/>
<evidence type="ECO:0000313" key="3">
    <source>
        <dbReference type="Proteomes" id="UP000246104"/>
    </source>
</evidence>
<name>A0A317JUF7_9BACT</name>
<reference evidence="2 3" key="1">
    <citation type="submission" date="2018-02" db="EMBL/GenBank/DDBJ databases">
        <title>Genomic Reconstructions from Amazon Rainforest and Pasture Soil Reveal Novel Insights into the Physiology of Candidate Phyla in Tropical Sites.</title>
        <authorList>
            <person name="Kroeger M.E."/>
            <person name="Delmont T."/>
            <person name="Eren A.M."/>
            <person name="Guo J."/>
            <person name="Meyer K.M."/>
            <person name="Khan K."/>
            <person name="Rodrigues J.L.M."/>
            <person name="Bohannan B.J.M."/>
            <person name="Tringe S."/>
            <person name="Borges C.D."/>
            <person name="Tiedje J."/>
            <person name="Tsai S.M."/>
            <person name="Nusslein K."/>
        </authorList>
    </citation>
    <scope>NUCLEOTIDE SEQUENCE [LARGE SCALE GENOMIC DNA]</scope>
    <source>
        <strain evidence="2">Amazon FNV 2010 28 9</strain>
    </source>
</reference>
<comment type="caution">
    <text evidence="2">The sequence shown here is derived from an EMBL/GenBank/DDBJ whole genome shotgun (WGS) entry which is preliminary data.</text>
</comment>
<organism evidence="2 3">
    <name type="scientific">Candidatus Cerribacteria bacterium 'Amazon FNV 2010 28 9'</name>
    <dbReference type="NCBI Taxonomy" id="2081795"/>
    <lineage>
        <taxon>Bacteria</taxon>
        <taxon>Candidatus Cerribacteria</taxon>
    </lineage>
</organism>
<accession>A0A317JUF7</accession>
<dbReference type="Proteomes" id="UP000246104">
    <property type="component" value="Unassembled WGS sequence"/>
</dbReference>
<feature type="compositionally biased region" description="Low complexity" evidence="1">
    <location>
        <begin position="246"/>
        <end position="286"/>
    </location>
</feature>
<sequence length="394" mass="43060">MVTQSNAIQSTTQKYLEISDITNDLILLQDGSCSLVLNTSAINFDLFSEEEQDATIYAYAALLNSLSFPIEIVIRSQQKDVSGYLELLKNQEVHAYNPLQKKQIRDYRMFIEQLVQERNVLEKKFYIIITASPIELGVPGSASVVPGLPKTTKTVPVFDKYAVLEKAATILGPRRDHLIHQCARIGLYAQQLKTQELIQLFYTIYNPESAKGLKVSDSSAYTTPLVQANLRVSEDQAQLPQHPDEQAQPSTQPAAPQIPVAANPVASSPAQAAPVTSSQPSQSVNPATLPSQQTVEQPKPIIQSPMVSETPTLHMTPSALQSTPLDLKPPTPPSVEISSINIQESTAQNMQPQTVFVQPVTPPLQPSIAPNVSLKEEPVFNSDLKPPTPPVSSL</sequence>
<gene>
    <name evidence="2" type="ORF">C5B42_01765</name>
</gene>
<evidence type="ECO:0000313" key="2">
    <source>
        <dbReference type="EMBL" id="PWU23736.1"/>
    </source>
</evidence>